<dbReference type="PANTHER" id="PTHR12215">
    <property type="entry name" value="PHOSPHOPANTETHEINE TRANSFERASE"/>
    <property type="match status" value="1"/>
</dbReference>
<gene>
    <name evidence="4" type="ORF">RQC66_33315</name>
</gene>
<feature type="domain" description="4'-phosphopantetheinyl transferase" evidence="3">
    <location>
        <begin position="132"/>
        <end position="193"/>
    </location>
</feature>
<keyword evidence="5" id="KW-1185">Reference proteome</keyword>
<keyword evidence="2 4" id="KW-0808">Transferase</keyword>
<proteinExistence type="inferred from homology"/>
<comment type="caution">
    <text evidence="4">The sequence shown here is derived from an EMBL/GenBank/DDBJ whole genome shotgun (WGS) entry which is preliminary data.</text>
</comment>
<evidence type="ECO:0000313" key="4">
    <source>
        <dbReference type="EMBL" id="MDT7845606.1"/>
    </source>
</evidence>
<dbReference type="RefSeq" id="WP_314205780.1">
    <property type="nucleotide sequence ID" value="NZ_JAVTLL010000027.1"/>
</dbReference>
<evidence type="ECO:0000259" key="3">
    <source>
        <dbReference type="Pfam" id="PF01648"/>
    </source>
</evidence>
<name>A0ABU3M3K0_9ACTN</name>
<protein>
    <submittedName>
        <fullName evidence="4">4'-phosphopantetheinyl transferase superfamily protein</fullName>
    </submittedName>
</protein>
<organism evidence="4 5">
    <name type="scientific">Streptomyces justiciae</name>
    <dbReference type="NCBI Taxonomy" id="2780140"/>
    <lineage>
        <taxon>Bacteria</taxon>
        <taxon>Bacillati</taxon>
        <taxon>Actinomycetota</taxon>
        <taxon>Actinomycetes</taxon>
        <taxon>Kitasatosporales</taxon>
        <taxon>Streptomycetaceae</taxon>
        <taxon>Streptomyces</taxon>
    </lineage>
</organism>
<dbReference type="InterPro" id="IPR008278">
    <property type="entry name" value="4-PPantetheinyl_Trfase_dom"/>
</dbReference>
<dbReference type="InterPro" id="IPR037143">
    <property type="entry name" value="4-PPantetheinyl_Trfase_dom_sf"/>
</dbReference>
<sequence length="253" mass="26554">MTTAIAPQVLVRGPGLTPRALSRGPLLWVVRAPAPDTPLDLCLLDAEERRRAAALRRPAERALYVAAHSALRRVLSAYTGLPAAAIRLTRLACPGCGGPHGRPAVAGPAGDRVHYSLSHTGGLALLGLASRPVGVDVERVPEPTLAEEAGRSLHPCERQQLTGTPPAVRAAAFARCWSRKEAYLKATGEGVSLDALRDVYAGAGFAPAQPAGWRVADVEVPVGWAAACVVSVPGAPRVRRPVPCASRGNHDRR</sequence>
<evidence type="ECO:0000256" key="2">
    <source>
        <dbReference type="ARBA" id="ARBA00022679"/>
    </source>
</evidence>
<dbReference type="InterPro" id="IPR050559">
    <property type="entry name" value="P-Pant_transferase_sf"/>
</dbReference>
<evidence type="ECO:0000313" key="5">
    <source>
        <dbReference type="Proteomes" id="UP001257948"/>
    </source>
</evidence>
<dbReference type="GO" id="GO:0016740">
    <property type="term" value="F:transferase activity"/>
    <property type="evidence" value="ECO:0007669"/>
    <property type="project" value="UniProtKB-KW"/>
</dbReference>
<dbReference type="Gene3D" id="3.90.470.20">
    <property type="entry name" value="4'-phosphopantetheinyl transferase domain"/>
    <property type="match status" value="1"/>
</dbReference>
<accession>A0ABU3M3K0</accession>
<dbReference type="EMBL" id="JAVTLL010000027">
    <property type="protein sequence ID" value="MDT7845606.1"/>
    <property type="molecule type" value="Genomic_DNA"/>
</dbReference>
<evidence type="ECO:0000256" key="1">
    <source>
        <dbReference type="ARBA" id="ARBA00010990"/>
    </source>
</evidence>
<reference evidence="5" key="1">
    <citation type="submission" date="2023-07" db="EMBL/GenBank/DDBJ databases">
        <title>Draft genome sequence of the endophytic actinobacterium Streptomyces justiciae WPN32, a potential antibiotic producer.</title>
        <authorList>
            <person name="Yasawong M."/>
            <person name="Pana W."/>
            <person name="Ganta P."/>
            <person name="Santapan N."/>
            <person name="Songngamsuk T."/>
            <person name="Phatcharaharikarn M."/>
            <person name="Kerdtoob S."/>
            <person name="Nantapong N."/>
        </authorList>
    </citation>
    <scope>NUCLEOTIDE SEQUENCE [LARGE SCALE GENOMIC DNA]</scope>
    <source>
        <strain evidence="5">WPN32</strain>
    </source>
</reference>
<dbReference type="Proteomes" id="UP001257948">
    <property type="component" value="Unassembled WGS sequence"/>
</dbReference>
<comment type="similarity">
    <text evidence="1">Belongs to the P-Pant transferase superfamily. Gsp/Sfp/HetI/AcpT family.</text>
</comment>
<dbReference type="Pfam" id="PF01648">
    <property type="entry name" value="ACPS"/>
    <property type="match status" value="1"/>
</dbReference>
<dbReference type="SUPFAM" id="SSF56214">
    <property type="entry name" value="4'-phosphopantetheinyl transferase"/>
    <property type="match status" value="2"/>
</dbReference>
<dbReference type="PANTHER" id="PTHR12215:SF10">
    <property type="entry name" value="L-AMINOADIPATE-SEMIALDEHYDE DEHYDROGENASE-PHOSPHOPANTETHEINYL TRANSFERASE"/>
    <property type="match status" value="1"/>
</dbReference>